<dbReference type="InterPro" id="IPR036969">
    <property type="entry name" value="Citrate_synthase_sf"/>
</dbReference>
<evidence type="ECO:0000313" key="9">
    <source>
        <dbReference type="EMBL" id="VDC26737.1"/>
    </source>
</evidence>
<comment type="pathway">
    <text evidence="1">Carbohydrate metabolism; tricarboxylic acid cycle; isocitrate from oxaloacetate: step 1/2.</text>
</comment>
<dbReference type="InterPro" id="IPR016142">
    <property type="entry name" value="Citrate_synth-like_lrg_a-sub"/>
</dbReference>
<dbReference type="Proteomes" id="UP000270468">
    <property type="component" value="Unassembled WGS sequence"/>
</dbReference>
<dbReference type="InterPro" id="IPR019810">
    <property type="entry name" value="Citrate_synthase_AS"/>
</dbReference>
<dbReference type="CDD" id="cd06110">
    <property type="entry name" value="BSuCS-II_like"/>
    <property type="match status" value="1"/>
</dbReference>
<dbReference type="NCBIfam" id="NF010637">
    <property type="entry name" value="PRK14034.1"/>
    <property type="match status" value="1"/>
</dbReference>
<proteinExistence type="inferred from homology"/>
<accession>A0A3P5WXU5</accession>
<organism evidence="9 10">
    <name type="scientific">Filibacter tadaridae</name>
    <dbReference type="NCBI Taxonomy" id="2483811"/>
    <lineage>
        <taxon>Bacteria</taxon>
        <taxon>Bacillati</taxon>
        <taxon>Bacillota</taxon>
        <taxon>Bacilli</taxon>
        <taxon>Bacillales</taxon>
        <taxon>Caryophanaceae</taxon>
        <taxon>Filibacter</taxon>
    </lineage>
</organism>
<dbReference type="EMBL" id="UXAV01000037">
    <property type="protein sequence ID" value="VDC26737.1"/>
    <property type="molecule type" value="Genomic_DNA"/>
</dbReference>
<dbReference type="SUPFAM" id="SSF48256">
    <property type="entry name" value="Citrate synthase"/>
    <property type="match status" value="1"/>
</dbReference>
<dbReference type="GO" id="GO:0005829">
    <property type="term" value="C:cytosol"/>
    <property type="evidence" value="ECO:0007669"/>
    <property type="project" value="TreeGrafter"/>
</dbReference>
<dbReference type="Gene3D" id="1.10.580.10">
    <property type="entry name" value="Citrate Synthase, domain 1"/>
    <property type="match status" value="1"/>
</dbReference>
<name>A0A3P5WXU5_9BACL</name>
<evidence type="ECO:0000256" key="6">
    <source>
        <dbReference type="PIRNR" id="PIRNR001369"/>
    </source>
</evidence>
<reference evidence="9 10" key="1">
    <citation type="submission" date="2018-11" db="EMBL/GenBank/DDBJ databases">
        <authorList>
            <person name="Criscuolo A."/>
        </authorList>
    </citation>
    <scope>NUCLEOTIDE SEQUENCE [LARGE SCALE GENOMIC DNA]</scope>
    <source>
        <strain evidence="9">ATB-66</strain>
    </source>
</reference>
<dbReference type="AlphaFoldDB" id="A0A3P5WXU5"/>
<dbReference type="Gene3D" id="1.10.230.10">
    <property type="entry name" value="Cytochrome P450-Terp, domain 2"/>
    <property type="match status" value="1"/>
</dbReference>
<comment type="catalytic activity">
    <reaction evidence="5">
        <text>oxaloacetate + acetyl-CoA + H2O = citrate + CoA + H(+)</text>
        <dbReference type="Rhea" id="RHEA:16845"/>
        <dbReference type="ChEBI" id="CHEBI:15377"/>
        <dbReference type="ChEBI" id="CHEBI:15378"/>
        <dbReference type="ChEBI" id="CHEBI:16452"/>
        <dbReference type="ChEBI" id="CHEBI:16947"/>
        <dbReference type="ChEBI" id="CHEBI:57287"/>
        <dbReference type="ChEBI" id="CHEBI:57288"/>
        <dbReference type="EC" id="2.3.3.16"/>
    </reaction>
</comment>
<dbReference type="NCBIfam" id="TIGR01800">
    <property type="entry name" value="cit_synth_II"/>
    <property type="match status" value="1"/>
</dbReference>
<evidence type="ECO:0000256" key="8">
    <source>
        <dbReference type="RuleBase" id="RU003406"/>
    </source>
</evidence>
<dbReference type="FunFam" id="1.10.230.10:FF:000003">
    <property type="entry name" value="Citrate synthase"/>
    <property type="match status" value="1"/>
</dbReference>
<dbReference type="GO" id="GO:0005975">
    <property type="term" value="P:carbohydrate metabolic process"/>
    <property type="evidence" value="ECO:0007669"/>
    <property type="project" value="TreeGrafter"/>
</dbReference>
<dbReference type="InterPro" id="IPR002020">
    <property type="entry name" value="Citrate_synthase"/>
</dbReference>
<feature type="active site" evidence="7">
    <location>
        <position position="384"/>
    </location>
</feature>
<dbReference type="Pfam" id="PF00285">
    <property type="entry name" value="Citrate_synt"/>
    <property type="match status" value="1"/>
</dbReference>
<dbReference type="GO" id="GO:0006099">
    <property type="term" value="P:tricarboxylic acid cycle"/>
    <property type="evidence" value="ECO:0007669"/>
    <property type="project" value="UniProtKB-UniPathway"/>
</dbReference>
<evidence type="ECO:0000256" key="4">
    <source>
        <dbReference type="ARBA" id="ARBA00022679"/>
    </source>
</evidence>
<evidence type="ECO:0000256" key="2">
    <source>
        <dbReference type="ARBA" id="ARBA00010566"/>
    </source>
</evidence>
<evidence type="ECO:0000256" key="7">
    <source>
        <dbReference type="PIRSR" id="PIRSR001369-1"/>
    </source>
</evidence>
<dbReference type="PIRSF" id="PIRSF001369">
    <property type="entry name" value="Citrate_synth"/>
    <property type="match status" value="1"/>
</dbReference>
<keyword evidence="3" id="KW-0816">Tricarboxylic acid cycle</keyword>
<dbReference type="PROSITE" id="PS00480">
    <property type="entry name" value="CITRATE_SYNTHASE"/>
    <property type="match status" value="1"/>
</dbReference>
<dbReference type="NCBIfam" id="NF010638">
    <property type="entry name" value="PRK14035.1"/>
    <property type="match status" value="1"/>
</dbReference>
<dbReference type="UniPathway" id="UPA00223"/>
<comment type="similarity">
    <text evidence="2 6 8">Belongs to the citrate synthase family.</text>
</comment>
<evidence type="ECO:0000256" key="3">
    <source>
        <dbReference type="ARBA" id="ARBA00022532"/>
    </source>
</evidence>
<dbReference type="InterPro" id="IPR024176">
    <property type="entry name" value="Citrate_synthase_bac-typ"/>
</dbReference>
<evidence type="ECO:0000313" key="10">
    <source>
        <dbReference type="Proteomes" id="UP000270468"/>
    </source>
</evidence>
<dbReference type="GO" id="GO:0036440">
    <property type="term" value="F:citrate synthase activity"/>
    <property type="evidence" value="ECO:0007669"/>
    <property type="project" value="UniProtKB-EC"/>
</dbReference>
<protein>
    <recommendedName>
        <fullName evidence="6">Citrate synthase</fullName>
    </recommendedName>
</protein>
<dbReference type="PANTHER" id="PTHR11739">
    <property type="entry name" value="CITRATE SYNTHASE"/>
    <property type="match status" value="1"/>
</dbReference>
<evidence type="ECO:0000256" key="5">
    <source>
        <dbReference type="ARBA" id="ARBA00049288"/>
    </source>
</evidence>
<dbReference type="PANTHER" id="PTHR11739:SF4">
    <property type="entry name" value="CITRATE SYNTHASE, PEROXISOMAL"/>
    <property type="match status" value="1"/>
</dbReference>
<dbReference type="InterPro" id="IPR011278">
    <property type="entry name" value="2-MeCitrate/Citrate_synth_II"/>
</dbReference>
<keyword evidence="9" id="KW-0012">Acyltransferase</keyword>
<keyword evidence="10" id="KW-1185">Reference proteome</keyword>
<dbReference type="InterPro" id="IPR016143">
    <property type="entry name" value="Citrate_synth-like_sm_a-sub"/>
</dbReference>
<keyword evidence="4 6" id="KW-0808">Transferase</keyword>
<evidence type="ECO:0000256" key="1">
    <source>
        <dbReference type="ARBA" id="ARBA00004751"/>
    </source>
</evidence>
<dbReference type="PRINTS" id="PR00143">
    <property type="entry name" value="CITRTSNTHASE"/>
</dbReference>
<gene>
    <name evidence="9" type="primary">citZ</name>
    <name evidence="9" type="ORF">FILTAD_01485</name>
</gene>
<feature type="active site" evidence="7">
    <location>
        <position position="333"/>
    </location>
</feature>
<sequence>MLDMHSIRWGFKPLLNQVKLPADVTDFEGNQLSKLNSKSGRNHAKARLIQFIMTSRLATFPFVGIKVAILEEGAIYMTTTKGLEGVVATQSAISSIIDDTLTYVGYDIDDLAVNASFEEVVYLLWHQRLPKEDELAELKKQLAANMAVPKEVLESFKTYPINDVHPMAALRTAVSLLGLYDENAEDMSEEANYGKAIKLQAKMATLVTAFGRIRKGLEPVAPKEELGYAANFMYMLTGEEPKEIAVEAFNKALVLHADHELNASTFTARVCVATLSDMYSGVTAAIGALKGPLHGGANEQVMKMLMEIGSEENVESYIREKLDNKVKIMGFGHRVYRKGDPRAKHLREMSKRLTELRGEEKWYNMSTKIEEIVTGEKNLPPNVDFYSASVYHSLDIDHDLFTPIFAVSRVSGWIAHILEQYANNRLIRPRAEYTGPGMQKYVSIENR</sequence>